<accession>A0A9D5DKI6</accession>
<dbReference type="PANTHER" id="PTHR10953:SF5">
    <property type="entry name" value="SUMO-ACTIVATING ENZYME SUBUNIT 2"/>
    <property type="match status" value="1"/>
</dbReference>
<feature type="active site" description="Glycyl thioester intermediate" evidence="9">
    <location>
        <position position="183"/>
    </location>
</feature>
<evidence type="ECO:0000256" key="1">
    <source>
        <dbReference type="ARBA" id="ARBA00004718"/>
    </source>
</evidence>
<feature type="domain" description="Ubiquitin-activating enzyme SCCH" evidence="14">
    <location>
        <begin position="268"/>
        <end position="375"/>
    </location>
</feature>
<feature type="binding site" evidence="10">
    <location>
        <position position="52"/>
    </location>
    <ligand>
        <name>ATP</name>
        <dbReference type="ChEBI" id="CHEBI:30616"/>
    </ligand>
</feature>
<feature type="binding site" evidence="11">
    <location>
        <position position="171"/>
    </location>
    <ligand>
        <name>Zn(2+)</name>
        <dbReference type="ChEBI" id="CHEBI:29105"/>
    </ligand>
</feature>
<sequence>MSPFKNLKEILGEDLFFKINHANILVVGAGGIGCELVKNLVLCGFYNITIIDMDGIDISNLNRQFFFRRKHVGMYKSTVVASEAKKLFDRYHSDGEDSANIVGIVGNIMDYSTEFFDKFDFVLNALDNISARSYVNKVCLASNIELIDSGSAGYNGQVHPIIPRISRCYECYPPPTPKSFPVCTIRSVPDKPQHTVAWSKYLFEIIFGVRHNENEESDNILSDLSKKVQIDLNHLKQLENSETDEFIKNYILSMFDFLFNSEITSLAKNEDVYISKHKKIPVPISWDGALRGIYENKDLNSRENVENSEQSVPSIKENAELFFKSVYRIITSRLNEIGTSTICFDKDDKDSMDFISAASNLRSYNFHIPLQSRWACQSIAGSIIPAVASTNAIVSGIQVVQLLLMLTSRLKCGAESSDIHDSARNNMISVNRFVWIRSVPVGRFIICPEELEKHNTKCLICSQVLVKIKICSLDRWLLKEFVEGVISKNLKLSEPSIELNGRCIWDPDLLQEEQFLNSSSQKSLSFWKFTDGSIISITDFSCGKFQCDAVISVCDANRLKSEKELQTHEKNGELYTISIESTSSCLSNNHNDSDLSESSDDEVLSEQESPEQDAKHKRRNPNMAEAKEFISNKRR</sequence>
<evidence type="ECO:0000256" key="4">
    <source>
        <dbReference type="ARBA" id="ARBA00022741"/>
    </source>
</evidence>
<keyword evidence="7 8" id="KW-0067">ATP-binding</keyword>
<dbReference type="OrthoDB" id="10252231at2759"/>
<protein>
    <recommendedName>
        <fullName evidence="8">SUMO-activating enzyme subunit</fullName>
    </recommendedName>
</protein>
<evidence type="ECO:0000259" key="15">
    <source>
        <dbReference type="Pfam" id="PF14732"/>
    </source>
</evidence>
<keyword evidence="4 8" id="KW-0547">Nucleotide-binding</keyword>
<comment type="subunit">
    <text evidence="8">Heterodimer.</text>
</comment>
<dbReference type="Pfam" id="PF10585">
    <property type="entry name" value="UBA_E1_SCCH"/>
    <property type="match status" value="1"/>
</dbReference>
<evidence type="ECO:0000256" key="2">
    <source>
        <dbReference type="ARBA" id="ARBA00005673"/>
    </source>
</evidence>
<name>A0A9D5DKI6_9CRYT</name>
<evidence type="ECO:0000256" key="8">
    <source>
        <dbReference type="PIRNR" id="PIRNR039133"/>
    </source>
</evidence>
<feature type="domain" description="Ubiquitin/SUMO-activating enzyme ubiquitin-like" evidence="15">
    <location>
        <begin position="471"/>
        <end position="557"/>
    </location>
</feature>
<keyword evidence="5 8" id="KW-0833">Ubl conjugation pathway</keyword>
<dbReference type="PIRSF" id="PIRSF039133">
    <property type="entry name" value="SUMO_E1B"/>
    <property type="match status" value="1"/>
</dbReference>
<dbReference type="PANTHER" id="PTHR10953">
    <property type="entry name" value="UBIQUITIN-ACTIVATING ENZYME E1"/>
    <property type="match status" value="1"/>
</dbReference>
<evidence type="ECO:0000256" key="9">
    <source>
        <dbReference type="PIRSR" id="PIRSR039133-1"/>
    </source>
</evidence>
<evidence type="ECO:0000313" key="16">
    <source>
        <dbReference type="EMBL" id="KAJ1607305.1"/>
    </source>
</evidence>
<dbReference type="GO" id="GO:0016925">
    <property type="term" value="P:protein sumoylation"/>
    <property type="evidence" value="ECO:0007669"/>
    <property type="project" value="UniProtKB-UniRule"/>
</dbReference>
<dbReference type="AlphaFoldDB" id="A0A9D5DKI6"/>
<dbReference type="InterPro" id="IPR042449">
    <property type="entry name" value="Ub-E1_IAD_1"/>
</dbReference>
<dbReference type="Proteomes" id="UP001067231">
    <property type="component" value="Unassembled WGS sequence"/>
</dbReference>
<evidence type="ECO:0000256" key="7">
    <source>
        <dbReference type="ARBA" id="ARBA00022840"/>
    </source>
</evidence>
<dbReference type="Gene3D" id="1.10.10.520">
    <property type="entry name" value="Ubiquitin activating enzymes (Uba3). Chain: B, domain 2"/>
    <property type="match status" value="1"/>
</dbReference>
<evidence type="ECO:0000256" key="6">
    <source>
        <dbReference type="ARBA" id="ARBA00022833"/>
    </source>
</evidence>
<feature type="compositionally biased region" description="Basic and acidic residues" evidence="12">
    <location>
        <begin position="625"/>
        <end position="635"/>
    </location>
</feature>
<feature type="binding site" evidence="10">
    <location>
        <begin position="60"/>
        <end position="63"/>
    </location>
    <ligand>
        <name>ATP</name>
        <dbReference type="ChEBI" id="CHEBI:30616"/>
    </ligand>
</feature>
<proteinExistence type="inferred from homology"/>
<keyword evidence="6 8" id="KW-0862">Zinc</keyword>
<dbReference type="Pfam" id="PF00899">
    <property type="entry name" value="ThiF"/>
    <property type="match status" value="1"/>
</dbReference>
<feature type="binding site" evidence="11">
    <location>
        <position position="461"/>
    </location>
    <ligand>
        <name>Zn(2+)</name>
        <dbReference type="ChEBI" id="CHEBI:29105"/>
    </ligand>
</feature>
<gene>
    <name evidence="16" type="ORF">OJ253_2425</name>
</gene>
<dbReference type="GO" id="GO:0046872">
    <property type="term" value="F:metal ion binding"/>
    <property type="evidence" value="ECO:0007669"/>
    <property type="project" value="UniProtKB-KW"/>
</dbReference>
<evidence type="ECO:0000256" key="12">
    <source>
        <dbReference type="SAM" id="MobiDB-lite"/>
    </source>
</evidence>
<feature type="binding site" evidence="10">
    <location>
        <begin position="127"/>
        <end position="132"/>
    </location>
    <ligand>
        <name>ATP</name>
        <dbReference type="ChEBI" id="CHEBI:30616"/>
    </ligand>
</feature>
<comment type="similarity">
    <text evidence="2 8">Belongs to the ubiquitin-activating E1 family.</text>
</comment>
<dbReference type="Gene3D" id="3.50.50.80">
    <property type="entry name" value="Ubiquitin-activating enzyme E1, inactive adenylation domain, subdomain 1"/>
    <property type="match status" value="1"/>
</dbReference>
<keyword evidence="3 8" id="KW-0479">Metal-binding</keyword>
<dbReference type="Pfam" id="PF14732">
    <property type="entry name" value="UAE_UbL"/>
    <property type="match status" value="1"/>
</dbReference>
<feature type="binding site" evidence="10">
    <location>
        <begin position="28"/>
        <end position="33"/>
    </location>
    <ligand>
        <name>ATP</name>
        <dbReference type="ChEBI" id="CHEBI:30616"/>
    </ligand>
</feature>
<evidence type="ECO:0000259" key="13">
    <source>
        <dbReference type="Pfam" id="PF00899"/>
    </source>
</evidence>
<dbReference type="PROSITE" id="PS51257">
    <property type="entry name" value="PROKAR_LIPOPROTEIN"/>
    <property type="match status" value="1"/>
</dbReference>
<dbReference type="GO" id="GO:0005524">
    <property type="term" value="F:ATP binding"/>
    <property type="evidence" value="ECO:0007669"/>
    <property type="project" value="UniProtKB-UniRule"/>
</dbReference>
<dbReference type="EMBL" id="JAPCXC010000059">
    <property type="protein sequence ID" value="KAJ1607305.1"/>
    <property type="molecule type" value="Genomic_DNA"/>
</dbReference>
<dbReference type="InterPro" id="IPR019572">
    <property type="entry name" value="UBA_E1_SCCH"/>
</dbReference>
<dbReference type="InterPro" id="IPR023318">
    <property type="entry name" value="Ub_act_enz_dom_a_sf"/>
</dbReference>
<dbReference type="InterPro" id="IPR035985">
    <property type="entry name" value="Ubiquitin-activating_enz"/>
</dbReference>
<evidence type="ECO:0000256" key="11">
    <source>
        <dbReference type="PIRSR" id="PIRSR039133-3"/>
    </source>
</evidence>
<dbReference type="InterPro" id="IPR028077">
    <property type="entry name" value="UAE_UbL_dom"/>
</dbReference>
<dbReference type="InterPro" id="IPR045886">
    <property type="entry name" value="ThiF/MoeB/HesA"/>
</dbReference>
<evidence type="ECO:0000256" key="10">
    <source>
        <dbReference type="PIRSR" id="PIRSR039133-2"/>
    </source>
</evidence>
<feature type="domain" description="THIF-type NAD/FAD binding fold" evidence="13">
    <location>
        <begin position="9"/>
        <end position="409"/>
    </location>
</feature>
<feature type="compositionally biased region" description="Acidic residues" evidence="12">
    <location>
        <begin position="594"/>
        <end position="611"/>
    </location>
</feature>
<comment type="caution">
    <text evidence="16">The sequence shown here is derived from an EMBL/GenBank/DDBJ whole genome shotgun (WGS) entry which is preliminary data.</text>
</comment>
<feature type="binding site" evidence="11">
    <location>
        <position position="458"/>
    </location>
    <ligand>
        <name>Zn(2+)</name>
        <dbReference type="ChEBI" id="CHEBI:29105"/>
    </ligand>
</feature>
<evidence type="ECO:0000256" key="3">
    <source>
        <dbReference type="ARBA" id="ARBA00022723"/>
    </source>
</evidence>
<dbReference type="GO" id="GO:0005737">
    <property type="term" value="C:cytoplasm"/>
    <property type="evidence" value="ECO:0007669"/>
    <property type="project" value="TreeGrafter"/>
</dbReference>
<feature type="binding site" evidence="11">
    <location>
        <position position="168"/>
    </location>
    <ligand>
        <name>Zn(2+)</name>
        <dbReference type="ChEBI" id="CHEBI:29105"/>
    </ligand>
</feature>
<evidence type="ECO:0000259" key="14">
    <source>
        <dbReference type="Pfam" id="PF10585"/>
    </source>
</evidence>
<comment type="pathway">
    <text evidence="1 8">Protein modification; protein sumoylation.</text>
</comment>
<dbReference type="InterPro" id="IPR030661">
    <property type="entry name" value="Uba2"/>
</dbReference>
<dbReference type="FunFam" id="3.50.50.80:FF:000002">
    <property type="entry name" value="SUMO-activating enzyme subunit 2"/>
    <property type="match status" value="1"/>
</dbReference>
<feature type="region of interest" description="Disordered" evidence="12">
    <location>
        <begin position="588"/>
        <end position="635"/>
    </location>
</feature>
<dbReference type="GO" id="GO:0031510">
    <property type="term" value="C:SUMO activating enzyme complex"/>
    <property type="evidence" value="ECO:0007669"/>
    <property type="project" value="UniProtKB-UniRule"/>
</dbReference>
<evidence type="ECO:0000256" key="5">
    <source>
        <dbReference type="ARBA" id="ARBA00022786"/>
    </source>
</evidence>
<feature type="binding site" evidence="10">
    <location>
        <position position="76"/>
    </location>
    <ligand>
        <name>ATP</name>
        <dbReference type="ChEBI" id="CHEBI:30616"/>
    </ligand>
</feature>
<dbReference type="GO" id="GO:0019948">
    <property type="term" value="F:SUMO activating enzyme activity"/>
    <property type="evidence" value="ECO:0007669"/>
    <property type="project" value="UniProtKB-UniRule"/>
</dbReference>
<reference evidence="16" key="1">
    <citation type="submission" date="2022-10" db="EMBL/GenBank/DDBJ databases">
        <title>Adaptive evolution leads to modifications in subtelomeric GC content in a zoonotic Cryptosporidium species.</title>
        <authorList>
            <person name="Li J."/>
            <person name="Feng Y."/>
            <person name="Xiao L."/>
        </authorList>
    </citation>
    <scope>NUCLEOTIDE SEQUENCE</scope>
    <source>
        <strain evidence="16">33844</strain>
    </source>
</reference>
<dbReference type="InterPro" id="IPR000594">
    <property type="entry name" value="ThiF_NAD_FAD-bd"/>
</dbReference>
<organism evidence="16">
    <name type="scientific">Cryptosporidium canis</name>
    <dbReference type="NCBI Taxonomy" id="195482"/>
    <lineage>
        <taxon>Eukaryota</taxon>
        <taxon>Sar</taxon>
        <taxon>Alveolata</taxon>
        <taxon>Apicomplexa</taxon>
        <taxon>Conoidasida</taxon>
        <taxon>Coccidia</taxon>
        <taxon>Eucoccidiorida</taxon>
        <taxon>Eimeriorina</taxon>
        <taxon>Cryptosporidiidae</taxon>
        <taxon>Cryptosporidium</taxon>
    </lineage>
</organism>
<dbReference type="Gene3D" id="3.10.290.20">
    <property type="entry name" value="Ubiquitin-like 2 activating enzyme e1b. Chain: B, domain 3"/>
    <property type="match status" value="1"/>
</dbReference>
<dbReference type="SUPFAM" id="SSF69572">
    <property type="entry name" value="Activating enzymes of the ubiquitin-like proteins"/>
    <property type="match status" value="1"/>
</dbReference>